<evidence type="ECO:0008006" key="3">
    <source>
        <dbReference type="Google" id="ProtNLM"/>
    </source>
</evidence>
<reference evidence="1 2" key="1">
    <citation type="submission" date="2019-11" db="EMBL/GenBank/DDBJ databases">
        <title>Nocardia sp. nov. CT2-14 isolated from soil.</title>
        <authorList>
            <person name="Kanchanasin P."/>
            <person name="Tanasupawat S."/>
            <person name="Yuki M."/>
            <person name="Kudo T."/>
        </authorList>
    </citation>
    <scope>NUCLEOTIDE SEQUENCE [LARGE SCALE GENOMIC DNA]</scope>
    <source>
        <strain evidence="1 2">CT2-14</strain>
    </source>
</reference>
<protein>
    <recommendedName>
        <fullName evidence="3">4-oxalocrotonate tautomerase</fullName>
    </recommendedName>
</protein>
<proteinExistence type="predicted"/>
<dbReference type="Gene3D" id="3.30.429.10">
    <property type="entry name" value="Macrophage Migration Inhibitory Factor"/>
    <property type="match status" value="2"/>
</dbReference>
<organism evidence="1 2">
    <name type="scientific">Nocardia aurantiaca</name>
    <dbReference type="NCBI Taxonomy" id="2675850"/>
    <lineage>
        <taxon>Bacteria</taxon>
        <taxon>Bacillati</taxon>
        <taxon>Actinomycetota</taxon>
        <taxon>Actinomycetes</taxon>
        <taxon>Mycobacteriales</taxon>
        <taxon>Nocardiaceae</taxon>
        <taxon>Nocardia</taxon>
    </lineage>
</organism>
<accession>A0A6I3L8L7</accession>
<dbReference type="PANTHER" id="PTHR35530:SF1">
    <property type="entry name" value="2-HYDROXYMUCONATE TAUTOMERASE"/>
    <property type="match status" value="1"/>
</dbReference>
<dbReference type="EMBL" id="WMBB01000016">
    <property type="protein sequence ID" value="MTE16775.1"/>
    <property type="molecule type" value="Genomic_DNA"/>
</dbReference>
<dbReference type="PANTHER" id="PTHR35530">
    <property type="entry name" value="TAUTOMERASE-RELATED"/>
    <property type="match status" value="1"/>
</dbReference>
<dbReference type="AlphaFoldDB" id="A0A6I3L8L7"/>
<name>A0A6I3L8L7_9NOCA</name>
<keyword evidence="2" id="KW-1185">Reference proteome</keyword>
<evidence type="ECO:0000313" key="1">
    <source>
        <dbReference type="EMBL" id="MTE16775.1"/>
    </source>
</evidence>
<sequence>MPFARLTIADLDCAADTQTALAADITELLEQDLLKEPEVTVVQINLVPAERWFVAAAHPVEATGVHLEVSITAGTNTAQEKAAFIGHAYDLLSSRLGPMPAAAYVALYELDGESYGYNGVTQLARRRLDPAEKD</sequence>
<comment type="caution">
    <text evidence="1">The sequence shown here is derived from an EMBL/GenBank/DDBJ whole genome shotgun (WGS) entry which is preliminary data.</text>
</comment>
<gene>
    <name evidence="1" type="ORF">GLP40_28985</name>
</gene>
<dbReference type="RefSeq" id="WP_154791192.1">
    <property type="nucleotide sequence ID" value="NZ_WMBB01000016.1"/>
</dbReference>
<dbReference type="InterPro" id="IPR014347">
    <property type="entry name" value="Tautomerase/MIF_sf"/>
</dbReference>
<dbReference type="SUPFAM" id="SSF55331">
    <property type="entry name" value="Tautomerase/MIF"/>
    <property type="match status" value="1"/>
</dbReference>
<evidence type="ECO:0000313" key="2">
    <source>
        <dbReference type="Proteomes" id="UP000432464"/>
    </source>
</evidence>
<dbReference type="Proteomes" id="UP000432464">
    <property type="component" value="Unassembled WGS sequence"/>
</dbReference>